<gene>
    <name evidence="2" type="ORF">QS748_02010</name>
</gene>
<feature type="signal peptide" evidence="1">
    <location>
        <begin position="1"/>
        <end position="21"/>
    </location>
</feature>
<keyword evidence="1" id="KW-0732">Signal</keyword>
<protein>
    <recommendedName>
        <fullName evidence="4">Insulinase family protein</fullName>
    </recommendedName>
</protein>
<evidence type="ECO:0000313" key="3">
    <source>
        <dbReference type="Proteomes" id="UP001178148"/>
    </source>
</evidence>
<dbReference type="AlphaFoldDB" id="A0AA90SRX1"/>
<reference evidence="2 3" key="1">
    <citation type="journal article" date="2023" name="bioRxiv">
        <title>An intranuclear bacterial parasite of deep-sea mussels expresses apoptosis inhibitors acquired from its host.</title>
        <authorList>
            <person name="Gonzalez Porras M.A."/>
            <person name="Assie A."/>
            <person name="Tietjen M."/>
            <person name="Violette M."/>
            <person name="Kleiner M."/>
            <person name="Gruber-Vodicka H."/>
            <person name="Dubilier N."/>
            <person name="Leisch N."/>
        </authorList>
    </citation>
    <scope>NUCLEOTIDE SEQUENCE [LARGE SCALE GENOMIC DNA]</scope>
    <source>
        <strain evidence="2">IAP13</strain>
    </source>
</reference>
<evidence type="ECO:0008006" key="4">
    <source>
        <dbReference type="Google" id="ProtNLM"/>
    </source>
</evidence>
<dbReference type="EMBL" id="JASXSV010000002">
    <property type="protein sequence ID" value="MDP0588030.1"/>
    <property type="molecule type" value="Genomic_DNA"/>
</dbReference>
<organism evidence="2 3">
    <name type="scientific">Candidatus Endonucleibacter bathymodioli</name>
    <dbReference type="NCBI Taxonomy" id="539814"/>
    <lineage>
        <taxon>Bacteria</taxon>
        <taxon>Pseudomonadati</taxon>
        <taxon>Pseudomonadota</taxon>
        <taxon>Gammaproteobacteria</taxon>
        <taxon>Oceanospirillales</taxon>
        <taxon>Endozoicomonadaceae</taxon>
        <taxon>Candidatus Endonucleibacter</taxon>
    </lineage>
</organism>
<evidence type="ECO:0000313" key="2">
    <source>
        <dbReference type="EMBL" id="MDP0588030.1"/>
    </source>
</evidence>
<sequence length="482" mass="54405">MKWLKITLSFCCVVFSLHSFAEAIRVITIYVSSHGLYLSYGDPREYMGMVALQGSTSNSPLLSRDIASWSTNDSPVAVLTVVLQSLKHNKEFIVIKNDLKNRQADNVNVVITAAGFDDEQILDREEVKTLFAENEILYGELSEDPDVKSLLDEEGLTRVKWHTELFRIILSKQFSFKFENRRVFSGQESCFISYVASKEGPERKMDGILWVTSYAVVRAYKESRQDRDKPFPAPMSEPGLGGMLQLGKVATNASILPALIKAYTVYREVYHRINRLGGVPVLNPNEIVDQLISRKIEYVNFGEFIAEAFRTGSLDTYGARDPVHAVALGVAQDTISALDESTAKEMDDFYVRAIETVKYSAITKFLHAMWKSNKKVEDGCLGVVIGEYSDVFFPEERMMSLGRYLKDDDFVDNFIKGFGESNIEITCIGSIDKQREKVRSYFNGGEGYLTVLPQKNLLDMLHRYGSVGIKSQYTQLVSGGRW</sequence>
<accession>A0AA90SRX1</accession>
<feature type="chain" id="PRO_5041716492" description="Insulinase family protein" evidence="1">
    <location>
        <begin position="22"/>
        <end position="482"/>
    </location>
</feature>
<keyword evidence="3" id="KW-1185">Reference proteome</keyword>
<dbReference type="Proteomes" id="UP001178148">
    <property type="component" value="Unassembled WGS sequence"/>
</dbReference>
<evidence type="ECO:0000256" key="1">
    <source>
        <dbReference type="SAM" id="SignalP"/>
    </source>
</evidence>
<proteinExistence type="predicted"/>
<name>A0AA90SRX1_9GAMM</name>
<comment type="caution">
    <text evidence="2">The sequence shown here is derived from an EMBL/GenBank/DDBJ whole genome shotgun (WGS) entry which is preliminary data.</text>
</comment>